<sequence>MAHGKIESEKKSKHRRLSLLFVSSGLAVLGYVIHRRSRPVSCVPAGGPEERMLVKDEENLSGLGSIMRSLIIEFLKNPRKARLLNEINLVLAIEPVEQPETAITITFSGGYVVIEPGVAPSMDIKLVCDYETVTRMAKMGAGMEAVKFLNTPDGKNLARKFASGECRIEGAVAHPVEMMKFGKFLALR</sequence>
<protein>
    <recommendedName>
        <fullName evidence="4">SCP2 domain-containing protein</fullName>
    </recommendedName>
</protein>
<dbReference type="AlphaFoldDB" id="A0A2N3G6Q9"/>
<feature type="transmembrane region" description="Helical" evidence="1">
    <location>
        <begin position="17"/>
        <end position="34"/>
    </location>
</feature>
<keyword evidence="1" id="KW-0472">Membrane</keyword>
<keyword evidence="1" id="KW-0812">Transmembrane</keyword>
<evidence type="ECO:0000256" key="1">
    <source>
        <dbReference type="SAM" id="Phobius"/>
    </source>
</evidence>
<gene>
    <name evidence="2" type="ORF">CVT63_03525</name>
</gene>
<accession>A0A2N3G6Q9</accession>
<evidence type="ECO:0008006" key="4">
    <source>
        <dbReference type="Google" id="ProtNLM"/>
    </source>
</evidence>
<evidence type="ECO:0000313" key="3">
    <source>
        <dbReference type="Proteomes" id="UP000233654"/>
    </source>
</evidence>
<name>A0A2N3G6Q9_9ACTN</name>
<keyword evidence="1" id="KW-1133">Transmembrane helix</keyword>
<organism evidence="2 3">
    <name type="scientific">Candidatus Anoxymicrobium japonicum</name>
    <dbReference type="NCBI Taxonomy" id="2013648"/>
    <lineage>
        <taxon>Bacteria</taxon>
        <taxon>Bacillati</taxon>
        <taxon>Actinomycetota</taxon>
        <taxon>Candidatus Geothermincolia</taxon>
        <taxon>Candidatus Geothermincolales</taxon>
        <taxon>Candidatus Anoxymicrobiaceae</taxon>
        <taxon>Candidatus Anoxymicrobium</taxon>
    </lineage>
</organism>
<reference evidence="2 3" key="1">
    <citation type="journal article" date="2017" name="ISME J.">
        <title>Potential for microbial H2 and metal transformations associated with novel bacteria and archaea in deep terrestrial subsurface sediments.</title>
        <authorList>
            <person name="Hernsdorf A.W."/>
            <person name="Amano Y."/>
            <person name="Miyakawa K."/>
            <person name="Ise K."/>
            <person name="Suzuki Y."/>
            <person name="Anantharaman K."/>
            <person name="Probst A."/>
            <person name="Burstein D."/>
            <person name="Thomas B.C."/>
            <person name="Banfield J.F."/>
        </authorList>
    </citation>
    <scope>NUCLEOTIDE SEQUENCE [LARGE SCALE GENOMIC DNA]</scope>
    <source>
        <strain evidence="2">HGW-Actinobacteria-3</strain>
    </source>
</reference>
<evidence type="ECO:0000313" key="2">
    <source>
        <dbReference type="EMBL" id="PKQ28312.1"/>
    </source>
</evidence>
<comment type="caution">
    <text evidence="2">The sequence shown here is derived from an EMBL/GenBank/DDBJ whole genome shotgun (WGS) entry which is preliminary data.</text>
</comment>
<dbReference type="Proteomes" id="UP000233654">
    <property type="component" value="Unassembled WGS sequence"/>
</dbReference>
<dbReference type="EMBL" id="PHEX01000022">
    <property type="protein sequence ID" value="PKQ28312.1"/>
    <property type="molecule type" value="Genomic_DNA"/>
</dbReference>
<proteinExistence type="predicted"/>